<evidence type="ECO:0008006" key="3">
    <source>
        <dbReference type="Google" id="ProtNLM"/>
    </source>
</evidence>
<name>A0A1G5RRH2_9FIRM</name>
<evidence type="ECO:0000313" key="2">
    <source>
        <dbReference type="Proteomes" id="UP000199208"/>
    </source>
</evidence>
<accession>A0A1G5RRH2</accession>
<dbReference type="OrthoDB" id="1755431at2"/>
<dbReference type="SUPFAM" id="SSF81606">
    <property type="entry name" value="PP2C-like"/>
    <property type="match status" value="1"/>
</dbReference>
<evidence type="ECO:0000313" key="1">
    <source>
        <dbReference type="EMBL" id="SCZ76458.1"/>
    </source>
</evidence>
<dbReference type="AlphaFoldDB" id="A0A1G5RRH2"/>
<protein>
    <recommendedName>
        <fullName evidence="3">Protein phosphatase 2C</fullName>
    </recommendedName>
</protein>
<proteinExistence type="predicted"/>
<organism evidence="1 2">
    <name type="scientific">Acidaminobacter hydrogenoformans DSM 2784</name>
    <dbReference type="NCBI Taxonomy" id="1120920"/>
    <lineage>
        <taxon>Bacteria</taxon>
        <taxon>Bacillati</taxon>
        <taxon>Bacillota</taxon>
        <taxon>Clostridia</taxon>
        <taxon>Peptostreptococcales</taxon>
        <taxon>Acidaminobacteraceae</taxon>
        <taxon>Acidaminobacter</taxon>
    </lineage>
</organism>
<dbReference type="EMBL" id="FMWL01000001">
    <property type="protein sequence ID" value="SCZ76458.1"/>
    <property type="molecule type" value="Genomic_DNA"/>
</dbReference>
<reference evidence="1 2" key="1">
    <citation type="submission" date="2016-10" db="EMBL/GenBank/DDBJ databases">
        <authorList>
            <person name="de Groot N.N."/>
        </authorList>
    </citation>
    <scope>NUCLEOTIDE SEQUENCE [LARGE SCALE GENOMIC DNA]</scope>
    <source>
        <strain evidence="1 2">DSM 2784</strain>
    </source>
</reference>
<dbReference type="STRING" id="1120920.SAMN03080599_00249"/>
<sequence>MKTTAFTHSVKTSNEDIYGVTCHGAFVMDGASALVDTCYTPAENDVVWMVHWWHDYLMTHLDQLDKTLHEILEAGVLAFNAAFSTFKPVESLSSLEQVSSALAVVRKVGTQLECFVLGDAEISLKDKSGMVRIITDDSLKHLDAKVIAMMNGNHHRQNFCVFKDFTAEELALLREHRMLMNTEGGYYILAHDPVAIQNGIYHSEPLDTLDTCLLTTDGISPLDQFYQRGALIEAFRAKGLEPLVEELRRHEKEDAAKVKLQRLKTHDDATVVLIEFEERGDSDRHSA</sequence>
<dbReference type="Proteomes" id="UP000199208">
    <property type="component" value="Unassembled WGS sequence"/>
</dbReference>
<dbReference type="InterPro" id="IPR036457">
    <property type="entry name" value="PPM-type-like_dom_sf"/>
</dbReference>
<dbReference type="Gene3D" id="3.60.40.10">
    <property type="entry name" value="PPM-type phosphatase domain"/>
    <property type="match status" value="1"/>
</dbReference>
<gene>
    <name evidence="1" type="ORF">SAMN03080599_00249</name>
</gene>
<dbReference type="RefSeq" id="WP_092589063.1">
    <property type="nucleotide sequence ID" value="NZ_FMWL01000001.1"/>
</dbReference>
<keyword evidence="2" id="KW-1185">Reference proteome</keyword>